<gene>
    <name evidence="2" type="ORF">K431DRAFT_295174</name>
</gene>
<organism evidence="2 3">
    <name type="scientific">Polychaeton citri CBS 116435</name>
    <dbReference type="NCBI Taxonomy" id="1314669"/>
    <lineage>
        <taxon>Eukaryota</taxon>
        <taxon>Fungi</taxon>
        <taxon>Dikarya</taxon>
        <taxon>Ascomycota</taxon>
        <taxon>Pezizomycotina</taxon>
        <taxon>Dothideomycetes</taxon>
        <taxon>Dothideomycetidae</taxon>
        <taxon>Capnodiales</taxon>
        <taxon>Capnodiaceae</taxon>
        <taxon>Polychaeton</taxon>
    </lineage>
</organism>
<name>A0A9P4Q4L7_9PEZI</name>
<reference evidence="2" key="1">
    <citation type="journal article" date="2020" name="Stud. Mycol.">
        <title>101 Dothideomycetes genomes: a test case for predicting lifestyles and emergence of pathogens.</title>
        <authorList>
            <person name="Haridas S."/>
            <person name="Albert R."/>
            <person name="Binder M."/>
            <person name="Bloem J."/>
            <person name="Labutti K."/>
            <person name="Salamov A."/>
            <person name="Andreopoulos B."/>
            <person name="Baker S."/>
            <person name="Barry K."/>
            <person name="Bills G."/>
            <person name="Bluhm B."/>
            <person name="Cannon C."/>
            <person name="Castanera R."/>
            <person name="Culley D."/>
            <person name="Daum C."/>
            <person name="Ezra D."/>
            <person name="Gonzalez J."/>
            <person name="Henrissat B."/>
            <person name="Kuo A."/>
            <person name="Liang C."/>
            <person name="Lipzen A."/>
            <person name="Lutzoni F."/>
            <person name="Magnuson J."/>
            <person name="Mondo S."/>
            <person name="Nolan M."/>
            <person name="Ohm R."/>
            <person name="Pangilinan J."/>
            <person name="Park H.-J."/>
            <person name="Ramirez L."/>
            <person name="Alfaro M."/>
            <person name="Sun H."/>
            <person name="Tritt A."/>
            <person name="Yoshinaga Y."/>
            <person name="Zwiers L.-H."/>
            <person name="Turgeon B."/>
            <person name="Goodwin S."/>
            <person name="Spatafora J."/>
            <person name="Crous P."/>
            <person name="Grigoriev I."/>
        </authorList>
    </citation>
    <scope>NUCLEOTIDE SEQUENCE</scope>
    <source>
        <strain evidence="2">CBS 116435</strain>
    </source>
</reference>
<sequence length="121" mass="12860">MLGNYRSGYAILRRLERLAIPGGGGGARATYYSPMSTLDDSNAMLEGYGRGMGCIPRLLYNCCMLNSRSQVATSGITKYGAVLPQSGLALKAQAQVQAQAEAEAETEAEAGAGWQNQHQAR</sequence>
<evidence type="ECO:0000256" key="1">
    <source>
        <dbReference type="SAM" id="MobiDB-lite"/>
    </source>
</evidence>
<evidence type="ECO:0000313" key="3">
    <source>
        <dbReference type="Proteomes" id="UP000799441"/>
    </source>
</evidence>
<feature type="region of interest" description="Disordered" evidence="1">
    <location>
        <begin position="100"/>
        <end position="121"/>
    </location>
</feature>
<keyword evidence="3" id="KW-1185">Reference proteome</keyword>
<comment type="caution">
    <text evidence="2">The sequence shown here is derived from an EMBL/GenBank/DDBJ whole genome shotgun (WGS) entry which is preliminary data.</text>
</comment>
<dbReference type="EMBL" id="MU003799">
    <property type="protein sequence ID" value="KAF2720497.1"/>
    <property type="molecule type" value="Genomic_DNA"/>
</dbReference>
<evidence type="ECO:0000313" key="2">
    <source>
        <dbReference type="EMBL" id="KAF2720497.1"/>
    </source>
</evidence>
<dbReference type="AlphaFoldDB" id="A0A9P4Q4L7"/>
<protein>
    <submittedName>
        <fullName evidence="2">Uncharacterized protein</fullName>
    </submittedName>
</protein>
<dbReference type="Proteomes" id="UP000799441">
    <property type="component" value="Unassembled WGS sequence"/>
</dbReference>
<proteinExistence type="predicted"/>
<accession>A0A9P4Q4L7</accession>